<feature type="transmembrane region" description="Helical" evidence="7">
    <location>
        <begin position="12"/>
        <end position="33"/>
    </location>
</feature>
<dbReference type="AlphaFoldDB" id="A0A6I4ZU00"/>
<dbReference type="OrthoDB" id="9771544at2"/>
<dbReference type="CDD" id="cd06261">
    <property type="entry name" value="TM_PBP2"/>
    <property type="match status" value="1"/>
</dbReference>
<dbReference type="GO" id="GO:0005886">
    <property type="term" value="C:plasma membrane"/>
    <property type="evidence" value="ECO:0007669"/>
    <property type="project" value="UniProtKB-SubCell"/>
</dbReference>
<dbReference type="InterPro" id="IPR035906">
    <property type="entry name" value="MetI-like_sf"/>
</dbReference>
<feature type="transmembrane region" description="Helical" evidence="7">
    <location>
        <begin position="188"/>
        <end position="213"/>
    </location>
</feature>
<comment type="similarity">
    <text evidence="7">Belongs to the binding-protein-dependent transport system permease family.</text>
</comment>
<dbReference type="EMBL" id="WMEQ01000001">
    <property type="protein sequence ID" value="MYL32136.1"/>
    <property type="molecule type" value="Genomic_DNA"/>
</dbReference>
<feature type="transmembrane region" description="Helical" evidence="7">
    <location>
        <begin position="249"/>
        <end position="267"/>
    </location>
</feature>
<dbReference type="GO" id="GO:0055085">
    <property type="term" value="P:transmembrane transport"/>
    <property type="evidence" value="ECO:0007669"/>
    <property type="project" value="InterPro"/>
</dbReference>
<feature type="transmembrane region" description="Helical" evidence="7">
    <location>
        <begin position="113"/>
        <end position="135"/>
    </location>
</feature>
<evidence type="ECO:0000256" key="3">
    <source>
        <dbReference type="ARBA" id="ARBA00022475"/>
    </source>
</evidence>
<comment type="subcellular location">
    <subcellularLocation>
        <location evidence="1 7">Cell membrane</location>
        <topology evidence="1 7">Multi-pass membrane protein</topology>
    </subcellularLocation>
</comment>
<gene>
    <name evidence="9" type="ORF">GLW05_00765</name>
</gene>
<reference evidence="9 10" key="1">
    <citation type="submission" date="2019-11" db="EMBL/GenBank/DDBJ databases">
        <title>Genome sequences of 17 halophilic strains isolated from different environments.</title>
        <authorList>
            <person name="Furrow R.E."/>
        </authorList>
    </citation>
    <scope>NUCLEOTIDE SEQUENCE [LARGE SCALE GENOMIC DNA]</scope>
    <source>
        <strain evidence="9 10">22514_16_FS</strain>
    </source>
</reference>
<keyword evidence="2 7" id="KW-0813">Transport</keyword>
<accession>A0A6I4ZU00</accession>
<dbReference type="Pfam" id="PF00528">
    <property type="entry name" value="BPD_transp_1"/>
    <property type="match status" value="1"/>
</dbReference>
<dbReference type="Gene3D" id="1.10.3720.10">
    <property type="entry name" value="MetI-like"/>
    <property type="match status" value="1"/>
</dbReference>
<evidence type="ECO:0000256" key="7">
    <source>
        <dbReference type="RuleBase" id="RU363032"/>
    </source>
</evidence>
<evidence type="ECO:0000313" key="10">
    <source>
        <dbReference type="Proteomes" id="UP000468638"/>
    </source>
</evidence>
<organism evidence="9 10">
    <name type="scientific">Pontibacillus yanchengensis</name>
    <dbReference type="NCBI Taxonomy" id="462910"/>
    <lineage>
        <taxon>Bacteria</taxon>
        <taxon>Bacillati</taxon>
        <taxon>Bacillota</taxon>
        <taxon>Bacilli</taxon>
        <taxon>Bacillales</taxon>
        <taxon>Bacillaceae</taxon>
        <taxon>Pontibacillus</taxon>
    </lineage>
</organism>
<evidence type="ECO:0000313" key="9">
    <source>
        <dbReference type="EMBL" id="MYL32136.1"/>
    </source>
</evidence>
<dbReference type="Proteomes" id="UP000468638">
    <property type="component" value="Unassembled WGS sequence"/>
</dbReference>
<keyword evidence="3" id="KW-1003">Cell membrane</keyword>
<comment type="caution">
    <text evidence="9">The sequence shown here is derived from an EMBL/GenBank/DDBJ whole genome shotgun (WGS) entry which is preliminary data.</text>
</comment>
<evidence type="ECO:0000256" key="2">
    <source>
        <dbReference type="ARBA" id="ARBA00022448"/>
    </source>
</evidence>
<dbReference type="PROSITE" id="PS50928">
    <property type="entry name" value="ABC_TM1"/>
    <property type="match status" value="1"/>
</dbReference>
<keyword evidence="4 7" id="KW-0812">Transmembrane</keyword>
<dbReference type="InterPro" id="IPR000515">
    <property type="entry name" value="MetI-like"/>
</dbReference>
<evidence type="ECO:0000256" key="1">
    <source>
        <dbReference type="ARBA" id="ARBA00004651"/>
    </source>
</evidence>
<evidence type="ECO:0000259" key="8">
    <source>
        <dbReference type="PROSITE" id="PS50928"/>
    </source>
</evidence>
<feature type="domain" description="ABC transmembrane type-1" evidence="8">
    <location>
        <begin position="78"/>
        <end position="267"/>
    </location>
</feature>
<evidence type="ECO:0000256" key="5">
    <source>
        <dbReference type="ARBA" id="ARBA00022989"/>
    </source>
</evidence>
<dbReference type="SUPFAM" id="SSF161098">
    <property type="entry name" value="MetI-like"/>
    <property type="match status" value="1"/>
</dbReference>
<sequence length="283" mass="31808">MSNMDKRLKKIIEYVLLILLACIFIFPLIWMIASSMKPESEVYSDMGGIQSMIPSLNPSDWFTTYQELFDRFNVLKYVFNSITYSIAVTAGSILINAMAGYAFAKFDFKGKKVLFGVLIALLIVPVETLIITQFTVAHDLGILNTRLAVILPMIANMFFIYLFRNFFMAVPDEIIESVKLDGANYWTIFWRIVLPMSKPAIATVGTLSFIASWNDYLWPLMVLTDSSKYPLQVAITNINSTPPVYTNQVMAILTISTIPLVIVYIIAQRYILQGLGGSGTGIK</sequence>
<proteinExistence type="inferred from homology"/>
<dbReference type="PANTHER" id="PTHR43744:SF12">
    <property type="entry name" value="ABC TRANSPORTER PERMEASE PROTEIN MG189-RELATED"/>
    <property type="match status" value="1"/>
</dbReference>
<evidence type="ECO:0000256" key="4">
    <source>
        <dbReference type="ARBA" id="ARBA00022692"/>
    </source>
</evidence>
<dbReference type="PANTHER" id="PTHR43744">
    <property type="entry name" value="ABC TRANSPORTER PERMEASE PROTEIN MG189-RELATED-RELATED"/>
    <property type="match status" value="1"/>
</dbReference>
<protein>
    <submittedName>
        <fullName evidence="9">ABC transporter permease subunit</fullName>
    </submittedName>
</protein>
<evidence type="ECO:0000256" key="6">
    <source>
        <dbReference type="ARBA" id="ARBA00023136"/>
    </source>
</evidence>
<feature type="transmembrane region" description="Helical" evidence="7">
    <location>
        <begin position="82"/>
        <end position="104"/>
    </location>
</feature>
<keyword evidence="6 7" id="KW-0472">Membrane</keyword>
<feature type="transmembrane region" description="Helical" evidence="7">
    <location>
        <begin position="147"/>
        <end position="167"/>
    </location>
</feature>
<name>A0A6I4ZU00_9BACI</name>
<keyword evidence="5 7" id="KW-1133">Transmembrane helix</keyword>